<dbReference type="InterPro" id="IPR036188">
    <property type="entry name" value="FAD/NAD-bd_sf"/>
</dbReference>
<dbReference type="GO" id="GO:0016614">
    <property type="term" value="F:oxidoreductase activity, acting on CH-OH group of donors"/>
    <property type="evidence" value="ECO:0007669"/>
    <property type="project" value="InterPro"/>
</dbReference>
<reference evidence="4" key="1">
    <citation type="submission" date="2018-07" db="EMBL/GenBank/DDBJ databases">
        <authorList>
            <person name="Quirk P.G."/>
            <person name="Krulwich T.A."/>
        </authorList>
    </citation>
    <scope>NUCLEOTIDE SEQUENCE</scope>
</reference>
<proteinExistence type="inferred from homology"/>
<organism evidence="4">
    <name type="scientific">Culicoides sonorensis</name>
    <name type="common">Biting midge</name>
    <dbReference type="NCBI Taxonomy" id="179676"/>
    <lineage>
        <taxon>Eukaryota</taxon>
        <taxon>Metazoa</taxon>
        <taxon>Ecdysozoa</taxon>
        <taxon>Arthropoda</taxon>
        <taxon>Hexapoda</taxon>
        <taxon>Insecta</taxon>
        <taxon>Pterygota</taxon>
        <taxon>Neoptera</taxon>
        <taxon>Endopterygota</taxon>
        <taxon>Diptera</taxon>
        <taxon>Nematocera</taxon>
        <taxon>Chironomoidea</taxon>
        <taxon>Ceratopogonidae</taxon>
        <taxon>Ceratopogoninae</taxon>
        <taxon>Culicoides</taxon>
        <taxon>Monoculicoides</taxon>
    </lineage>
</organism>
<dbReference type="PROSITE" id="PS00624">
    <property type="entry name" value="GMC_OXRED_2"/>
    <property type="match status" value="2"/>
</dbReference>
<name>A0A336LUV5_CULSO</name>
<dbReference type="Gene3D" id="3.30.560.10">
    <property type="entry name" value="Glucose Oxidase, domain 3"/>
    <property type="match status" value="2"/>
</dbReference>
<accession>A0A336LUV5</accession>
<dbReference type="OMA" id="PASIIEH"/>
<dbReference type="VEuPathDB" id="VectorBase:CSON001553"/>
<protein>
    <submittedName>
        <fullName evidence="4">CSON001553 protein</fullName>
    </submittedName>
</protein>
<feature type="transmembrane region" description="Helical" evidence="2">
    <location>
        <begin position="6"/>
        <end position="28"/>
    </location>
</feature>
<dbReference type="SUPFAM" id="SSF51905">
    <property type="entry name" value="FAD/NAD(P)-binding domain"/>
    <property type="match status" value="2"/>
</dbReference>
<dbReference type="PANTHER" id="PTHR11552:SF158">
    <property type="entry name" value="GH23626P-RELATED"/>
    <property type="match status" value="1"/>
</dbReference>
<feature type="domain" description="Glucose-methanol-choline oxidoreductase N-terminal" evidence="3">
    <location>
        <begin position="303"/>
        <end position="317"/>
    </location>
</feature>
<dbReference type="InterPro" id="IPR007867">
    <property type="entry name" value="GMC_OxRtase_C"/>
</dbReference>
<sequence length="1183" mass="133737">MYLSTIFLLLNLISLGYCGVLSAVFNFFKKSHKHKTLETDDQKILNITYDFIVIGAGSAGAVVAARLSENQNWNVLLLEAGGAESFLMDIPQNVHLLQQTGINWDYKTEPSDSYCLGMIDNQCRWPRGKVMGGSSVLNYMIYTRGNRNDFNGWAKRGCDSWDYKNVLNYFKKIEDSDVYETFPDYRGRGGNVGLTKEFWRSPASEFFLRAGMELGYPTVDYNGPTQIGVSFVESNIKNGHRHSSNVAYLYPVRDRPNLHVKKNAQVTKILINPFTKTAEGVEYYHENEIHKVFASKEIILSAGAVNSPQLLMLSGIGPIEHLTEMGIKVISNLPVGYNLMDHIAPMIVIACDSCLSPSAEFSRAFTHLINYFDNSTGPLNNPGGCESLLFLDSQSNRPSVNGIPDLELLQTAGGINFIISSNMGLKRDIIYNMYRYSDVRDKNTFMVLPMVLRPKSRGRIYLRDTDPLSPPKIIPNYFADPYDMELAIIGIRKIQELLQTQAMRNIGAQVVDLKLPGCLHLPFDTDIYWECYFRHLTFNIYHYSGTCKMGSHRDFTSVVTPRLNVRGIRNLRVVDASVMPEIVSVNSQLIDSLLQFWGKGQSMLWQEKPDQTKLDDTYDFIIVGAGSAGCVVANRLSEIINWKILLIEAGGSENLLMDVPQIVHLLQQLDVNWGYKTAPSNKYCRGMVNHQCNWPRGKVMGGSSVLNYMIYTRGNPRDYDNWSKMGNDGWNYANVLPYFNKIETAHLQGINMTAGYRGTNGPITVSTDFWRSRMAKAFIKAGLEMGMPMNDYNGPTQIGISPIQSNLKRGFRQSANVAYLYPIQNRPNLHVKKHSLVTKLIFDKSNKVITGVKFIQDKRTFYVRAKREVIISAGAINSPQLLMLSGIGPAKHLKKFDINPIVNLPVGYNLMDHAAPGAITLLCNHTNTDFNRVMDQFNMNFVNFMQRAKGPITGPGGCESVLFYDSDNPTSRDGYADIELLQLGGSVTSFPTFRNNFGIDPYIYETMWGDLESQARGAFMVFPMVLRPKSRGRIMLKSDSPQKFPVIYPNYYQNYKDIETSIKGIRLLQKMLQTDAMKQLNVRMLERKVPGCENYVFDSDEYWECYTRTFTFTIYHYSGTCKMGPPSDKEAVVSPRLRVYNISNLRVVDASIMPEIIAGHPNGPTMMIAEKAADMIKEDWHYT</sequence>
<dbReference type="InterPro" id="IPR012132">
    <property type="entry name" value="GMC_OxRdtase"/>
</dbReference>
<dbReference type="SUPFAM" id="SSF54373">
    <property type="entry name" value="FAD-linked reductases, C-terminal domain"/>
    <property type="match status" value="2"/>
</dbReference>
<dbReference type="GO" id="GO:0050660">
    <property type="term" value="F:flavin adenine dinucleotide binding"/>
    <property type="evidence" value="ECO:0007669"/>
    <property type="project" value="InterPro"/>
</dbReference>
<evidence type="ECO:0000256" key="1">
    <source>
        <dbReference type="ARBA" id="ARBA00010790"/>
    </source>
</evidence>
<evidence type="ECO:0000259" key="3">
    <source>
        <dbReference type="PROSITE" id="PS00624"/>
    </source>
</evidence>
<evidence type="ECO:0000256" key="2">
    <source>
        <dbReference type="SAM" id="Phobius"/>
    </source>
</evidence>
<dbReference type="AlphaFoldDB" id="A0A336LUV5"/>
<feature type="domain" description="Glucose-methanol-choline oxidoreductase N-terminal" evidence="3">
    <location>
        <begin position="874"/>
        <end position="888"/>
    </location>
</feature>
<dbReference type="Pfam" id="PF00732">
    <property type="entry name" value="GMC_oxred_N"/>
    <property type="match status" value="2"/>
</dbReference>
<dbReference type="InterPro" id="IPR000172">
    <property type="entry name" value="GMC_OxRdtase_N"/>
</dbReference>
<gene>
    <name evidence="4" type="primary">CSON001553</name>
</gene>
<keyword evidence="2" id="KW-1133">Transmembrane helix</keyword>
<dbReference type="EMBL" id="UFQT01000124">
    <property type="protein sequence ID" value="SSX20469.1"/>
    <property type="molecule type" value="Genomic_DNA"/>
</dbReference>
<dbReference type="PANTHER" id="PTHR11552">
    <property type="entry name" value="GLUCOSE-METHANOL-CHOLINE GMC OXIDOREDUCTASE"/>
    <property type="match status" value="1"/>
</dbReference>
<keyword evidence="2" id="KW-0812">Transmembrane</keyword>
<keyword evidence="2" id="KW-0472">Membrane</keyword>
<feature type="transmembrane region" description="Helical" evidence="2">
    <location>
        <begin position="49"/>
        <end position="67"/>
    </location>
</feature>
<evidence type="ECO:0000313" key="4">
    <source>
        <dbReference type="EMBL" id="SSX20469.1"/>
    </source>
</evidence>
<dbReference type="Gene3D" id="3.50.50.60">
    <property type="entry name" value="FAD/NAD(P)-binding domain"/>
    <property type="match status" value="2"/>
</dbReference>
<comment type="similarity">
    <text evidence="1">Belongs to the GMC oxidoreductase family.</text>
</comment>
<dbReference type="Pfam" id="PF05199">
    <property type="entry name" value="GMC_oxred_C"/>
    <property type="match status" value="2"/>
</dbReference>